<evidence type="ECO:0000256" key="1">
    <source>
        <dbReference type="SAM" id="MobiDB-lite"/>
    </source>
</evidence>
<name>A0A8E2EMA6_9PEZI</name>
<keyword evidence="3" id="KW-1185">Reference proteome</keyword>
<accession>A0A8E2EMA6</accession>
<gene>
    <name evidence="2" type="ORF">K432DRAFT_399580</name>
</gene>
<feature type="region of interest" description="Disordered" evidence="1">
    <location>
        <begin position="21"/>
        <end position="99"/>
    </location>
</feature>
<organism evidence="2 3">
    <name type="scientific">Lepidopterella palustris CBS 459.81</name>
    <dbReference type="NCBI Taxonomy" id="1314670"/>
    <lineage>
        <taxon>Eukaryota</taxon>
        <taxon>Fungi</taxon>
        <taxon>Dikarya</taxon>
        <taxon>Ascomycota</taxon>
        <taxon>Pezizomycotina</taxon>
        <taxon>Dothideomycetes</taxon>
        <taxon>Pleosporomycetidae</taxon>
        <taxon>Mytilinidiales</taxon>
        <taxon>Argynnaceae</taxon>
        <taxon>Lepidopterella</taxon>
    </lineage>
</organism>
<dbReference type="EMBL" id="KV744808">
    <property type="protein sequence ID" value="OCK86128.1"/>
    <property type="molecule type" value="Genomic_DNA"/>
</dbReference>
<evidence type="ECO:0000313" key="3">
    <source>
        <dbReference type="Proteomes" id="UP000250266"/>
    </source>
</evidence>
<dbReference type="Proteomes" id="UP000250266">
    <property type="component" value="Unassembled WGS sequence"/>
</dbReference>
<proteinExistence type="predicted"/>
<dbReference type="AlphaFoldDB" id="A0A8E2EMA6"/>
<feature type="compositionally biased region" description="Basic and acidic residues" evidence="1">
    <location>
        <begin position="53"/>
        <end position="62"/>
    </location>
</feature>
<evidence type="ECO:0000313" key="2">
    <source>
        <dbReference type="EMBL" id="OCK86128.1"/>
    </source>
</evidence>
<protein>
    <submittedName>
        <fullName evidence="2">Uncharacterized protein</fullName>
    </submittedName>
</protein>
<reference evidence="2 3" key="1">
    <citation type="journal article" date="2016" name="Nat. Commun.">
        <title>Ectomycorrhizal ecology is imprinted in the genome of the dominant symbiotic fungus Cenococcum geophilum.</title>
        <authorList>
            <consortium name="DOE Joint Genome Institute"/>
            <person name="Peter M."/>
            <person name="Kohler A."/>
            <person name="Ohm R.A."/>
            <person name="Kuo A."/>
            <person name="Krutzmann J."/>
            <person name="Morin E."/>
            <person name="Arend M."/>
            <person name="Barry K.W."/>
            <person name="Binder M."/>
            <person name="Choi C."/>
            <person name="Clum A."/>
            <person name="Copeland A."/>
            <person name="Grisel N."/>
            <person name="Haridas S."/>
            <person name="Kipfer T."/>
            <person name="LaButti K."/>
            <person name="Lindquist E."/>
            <person name="Lipzen A."/>
            <person name="Maire R."/>
            <person name="Meier B."/>
            <person name="Mihaltcheva S."/>
            <person name="Molinier V."/>
            <person name="Murat C."/>
            <person name="Poggeler S."/>
            <person name="Quandt C.A."/>
            <person name="Sperisen C."/>
            <person name="Tritt A."/>
            <person name="Tisserant E."/>
            <person name="Crous P.W."/>
            <person name="Henrissat B."/>
            <person name="Nehls U."/>
            <person name="Egli S."/>
            <person name="Spatafora J.W."/>
            <person name="Grigoriev I.V."/>
            <person name="Martin F.M."/>
        </authorList>
    </citation>
    <scope>NUCLEOTIDE SEQUENCE [LARGE SCALE GENOMIC DNA]</scope>
    <source>
        <strain evidence="2 3">CBS 459.81</strain>
    </source>
</reference>
<dbReference type="OrthoDB" id="4092340at2759"/>
<sequence length="99" mass="11050">MRFSWKQRILKKIGDLKKELGALTNQPHARQYPIRGQAETHSRSQNGGTLEPGHARAGEHPIRNPRGPPPIEILRDSPTANHEGSPNFAARARCEGQEK</sequence>